<sequence>MENQSGKTTHSSPDRDSNLKLPVLGNLVQHGSSTLANYVTEEKPPPVHPTEYSNLDLPVLSSRAQHDRRVSQLRHRGGACEWNATSTIEQEQYPEIPPRPRENPSKGRTPPPTSKIDKRQECECDFHYEPIAHPNRYPEDLNIQEDKPGDSYVICPNYPQPNQNNRRTPHRSVKVAARETRPRQDSPDEPSSHPIQLRLTRTCSGRVGYFVPCPHFPLSDQSDVRPSSGARHGGIRERGCSNRPLPLLASSQRQDGNMGQIRLACPKPRGQDKMKQTDDRNEYQTIKEADPKIHPAVYCCDCSSGLRSPQRYPSPHRAEVPCPKCDPPPAKNERIDYDKLCRPEEPGNLPPPPQGVKYQYCQHLRLHGAASGQRAEMQTNHPEYGTDPKPSRVWDRSKTSWKKQETRTQTVVSDTANRSSLCEILASSVQTSQVC</sequence>
<organism evidence="2">
    <name type="scientific">Timema poppense</name>
    <name type="common">Walking stick</name>
    <dbReference type="NCBI Taxonomy" id="170557"/>
    <lineage>
        <taxon>Eukaryota</taxon>
        <taxon>Metazoa</taxon>
        <taxon>Ecdysozoa</taxon>
        <taxon>Arthropoda</taxon>
        <taxon>Hexapoda</taxon>
        <taxon>Insecta</taxon>
        <taxon>Pterygota</taxon>
        <taxon>Neoptera</taxon>
        <taxon>Polyneoptera</taxon>
        <taxon>Phasmatodea</taxon>
        <taxon>Timematodea</taxon>
        <taxon>Timematoidea</taxon>
        <taxon>Timematidae</taxon>
        <taxon>Timema</taxon>
    </lineage>
</organism>
<evidence type="ECO:0000256" key="1">
    <source>
        <dbReference type="SAM" id="MobiDB-lite"/>
    </source>
</evidence>
<feature type="compositionally biased region" description="Basic and acidic residues" evidence="1">
    <location>
        <begin position="133"/>
        <end position="149"/>
    </location>
</feature>
<name>A0A7R9DMQ7_TIMPO</name>
<feature type="region of interest" description="Disordered" evidence="1">
    <location>
        <begin position="220"/>
        <end position="244"/>
    </location>
</feature>
<feature type="region of interest" description="Disordered" evidence="1">
    <location>
        <begin position="1"/>
        <end position="121"/>
    </location>
</feature>
<feature type="region of interest" description="Disordered" evidence="1">
    <location>
        <begin position="133"/>
        <end position="197"/>
    </location>
</feature>
<feature type="compositionally biased region" description="Low complexity" evidence="1">
    <location>
        <begin position="156"/>
        <end position="166"/>
    </location>
</feature>
<gene>
    <name evidence="2" type="ORF">TPSB3V08_LOCUS11017</name>
</gene>
<dbReference type="EMBL" id="OD011015">
    <property type="protein sequence ID" value="CAD7416408.1"/>
    <property type="molecule type" value="Genomic_DNA"/>
</dbReference>
<reference evidence="2" key="1">
    <citation type="submission" date="2020-11" db="EMBL/GenBank/DDBJ databases">
        <authorList>
            <person name="Tran Van P."/>
        </authorList>
    </citation>
    <scope>NUCLEOTIDE SEQUENCE</scope>
</reference>
<feature type="compositionally biased region" description="Basic and acidic residues" evidence="1">
    <location>
        <begin position="176"/>
        <end position="186"/>
    </location>
</feature>
<evidence type="ECO:0000313" key="2">
    <source>
        <dbReference type="EMBL" id="CAD7416408.1"/>
    </source>
</evidence>
<feature type="region of interest" description="Disordered" evidence="1">
    <location>
        <begin position="379"/>
        <end position="401"/>
    </location>
</feature>
<accession>A0A7R9DMQ7</accession>
<proteinExistence type="predicted"/>
<dbReference type="AlphaFoldDB" id="A0A7R9DMQ7"/>
<feature type="compositionally biased region" description="Polar residues" evidence="1">
    <location>
        <begin position="1"/>
        <end position="11"/>
    </location>
</feature>
<protein>
    <submittedName>
        <fullName evidence="2">Uncharacterized protein</fullName>
    </submittedName>
</protein>
<feature type="compositionally biased region" description="Basic and acidic residues" evidence="1">
    <location>
        <begin position="384"/>
        <end position="401"/>
    </location>
</feature>